<accession>A0A081CRG0</accession>
<comment type="caution">
    <text evidence="1">The sequence shown here is derived from an EMBL/GenBank/DDBJ whole genome shotgun (WGS) entry which is preliminary data.</text>
</comment>
<dbReference type="AlphaFoldDB" id="A0A081CRG0"/>
<evidence type="ECO:0008006" key="3">
    <source>
        <dbReference type="Google" id="ProtNLM"/>
    </source>
</evidence>
<dbReference type="EMBL" id="BBJU01000004">
    <property type="protein sequence ID" value="GAK69256.1"/>
    <property type="molecule type" value="Genomic_DNA"/>
</dbReference>
<dbReference type="eggNOG" id="COG5460">
    <property type="taxonomic scope" value="Bacteria"/>
</dbReference>
<dbReference type="Proteomes" id="UP000028701">
    <property type="component" value="Unassembled WGS sequence"/>
</dbReference>
<sequence>MKDLKLEKQQKADVVLALRSFLTDELDVDIGALQVDMLVDHLAEVIGPVFYNKGLRDAHEAVLQRMEYAAADIDLLERSVPRC</sequence>
<organism evidence="1 2">
    <name type="scientific">Agrobacterium rubi TR3 = NBRC 13261</name>
    <dbReference type="NCBI Taxonomy" id="1368415"/>
    <lineage>
        <taxon>Bacteria</taxon>
        <taxon>Pseudomonadati</taxon>
        <taxon>Pseudomonadota</taxon>
        <taxon>Alphaproteobacteria</taxon>
        <taxon>Hyphomicrobiales</taxon>
        <taxon>Rhizobiaceae</taxon>
        <taxon>Rhizobium/Agrobacterium group</taxon>
        <taxon>Agrobacterium</taxon>
    </lineage>
</organism>
<evidence type="ECO:0000313" key="2">
    <source>
        <dbReference type="Proteomes" id="UP000028701"/>
    </source>
</evidence>
<dbReference type="RefSeq" id="WP_045228857.1">
    <property type="nucleotide sequence ID" value="NZ_BBJU01000004.1"/>
</dbReference>
<dbReference type="OrthoDB" id="6629495at2"/>
<name>A0A081CRG0_9HYPH</name>
<proteinExistence type="predicted"/>
<evidence type="ECO:0000313" key="1">
    <source>
        <dbReference type="EMBL" id="GAK69256.1"/>
    </source>
</evidence>
<gene>
    <name evidence="1" type="ORF">RRU01S_04_00780</name>
</gene>
<reference evidence="1 2" key="1">
    <citation type="submission" date="2014-08" db="EMBL/GenBank/DDBJ databases">
        <title>Whole genome shotgun sequence of Rhizobium rubi NBRC 13261.</title>
        <authorList>
            <person name="Katano-Makiyama Y."/>
            <person name="Hosoyama A."/>
            <person name="Hashimoto M."/>
            <person name="Hosoyama Y."/>
            <person name="Noguchi M."/>
            <person name="Tsuchikane K."/>
            <person name="Uohara A."/>
            <person name="Ohji S."/>
            <person name="Ichikawa N."/>
            <person name="Kimura A."/>
            <person name="Yamazoe A."/>
            <person name="Fujita N."/>
        </authorList>
    </citation>
    <scope>NUCLEOTIDE SEQUENCE [LARGE SCALE GENOMIC DNA]</scope>
    <source>
        <strain evidence="1 2">NBRC 13261</strain>
    </source>
</reference>
<dbReference type="InterPro" id="IPR018680">
    <property type="entry name" value="DUF2164"/>
</dbReference>
<protein>
    <recommendedName>
        <fullName evidence="3">DUF2164 domain-containing protein</fullName>
    </recommendedName>
</protein>
<dbReference type="Pfam" id="PF09932">
    <property type="entry name" value="DUF2164"/>
    <property type="match status" value="1"/>
</dbReference>